<proteinExistence type="inferred from homology"/>
<dbReference type="Pfam" id="PF10484">
    <property type="entry name" value="MRP-S23"/>
    <property type="match status" value="1"/>
</dbReference>
<dbReference type="GO" id="GO:0005739">
    <property type="term" value="C:mitochondrion"/>
    <property type="evidence" value="ECO:0007669"/>
    <property type="project" value="InterPro"/>
</dbReference>
<dbReference type="InterPro" id="IPR019520">
    <property type="entry name" value="Ribosomal_mS23_met"/>
</dbReference>
<keyword evidence="3 9" id="KW-0689">Ribosomal protein</keyword>
<comment type="subcellular location">
    <subcellularLocation>
        <location evidence="1">Mitochondrion</location>
    </subcellularLocation>
</comment>
<keyword evidence="4" id="KW-0496">Mitochondrion</keyword>
<feature type="domain" description="Small ribosomal subunit protein mS23 conserved" evidence="8">
    <location>
        <begin position="2"/>
        <end position="124"/>
    </location>
</feature>
<comment type="similarity">
    <text evidence="2">Belongs to the mitochondrion-specific ribosomal protein mS23 family.</text>
</comment>
<evidence type="ECO:0000256" key="2">
    <source>
        <dbReference type="ARBA" id="ARBA00009864"/>
    </source>
</evidence>
<reference evidence="9" key="1">
    <citation type="journal article" date="2014" name="BMC Genomics">
        <title>Characterizing the developmental transcriptome of the oriental fruit fly, Bactrocera dorsalis (Diptera: Tephritidae) through comparative genomic analysis with Drosophila melanogaster utilizing modENCODE datasets.</title>
        <authorList>
            <person name="Geib S.M."/>
            <person name="Calla B."/>
            <person name="Hall B."/>
            <person name="Hou S."/>
            <person name="Manoukis N.C."/>
        </authorList>
    </citation>
    <scope>NUCLEOTIDE SEQUENCE</scope>
    <source>
        <strain evidence="9">Punador</strain>
    </source>
</reference>
<dbReference type="AlphaFoldDB" id="A0A034WQZ9"/>
<accession>A0A034WQZ9</accession>
<dbReference type="InterPro" id="IPR059242">
    <property type="entry name" value="mS23_dom"/>
</dbReference>
<dbReference type="InterPro" id="IPR023611">
    <property type="entry name" value="mS23_dom_met"/>
</dbReference>
<dbReference type="KEGG" id="bdr:105222242"/>
<feature type="compositionally biased region" description="Basic and acidic residues" evidence="7">
    <location>
        <begin position="132"/>
        <end position="141"/>
    </location>
</feature>
<dbReference type="GO" id="GO:0003735">
    <property type="term" value="F:structural constituent of ribosome"/>
    <property type="evidence" value="ECO:0007669"/>
    <property type="project" value="InterPro"/>
</dbReference>
<evidence type="ECO:0000256" key="1">
    <source>
        <dbReference type="ARBA" id="ARBA00004173"/>
    </source>
</evidence>
<keyword evidence="5" id="KW-0687">Ribonucleoprotein</keyword>
<dbReference type="OrthoDB" id="10012356at2759"/>
<evidence type="ECO:0000256" key="7">
    <source>
        <dbReference type="SAM" id="MobiDB-lite"/>
    </source>
</evidence>
<dbReference type="GeneID" id="105222242"/>
<evidence type="ECO:0000259" key="8">
    <source>
        <dbReference type="Pfam" id="PF10484"/>
    </source>
</evidence>
<evidence type="ECO:0000256" key="6">
    <source>
        <dbReference type="ARBA" id="ARBA00035137"/>
    </source>
</evidence>
<evidence type="ECO:0000313" key="9">
    <source>
        <dbReference type="EMBL" id="JAC56615.1"/>
    </source>
</evidence>
<feature type="region of interest" description="Disordered" evidence="7">
    <location>
        <begin position="124"/>
        <end position="172"/>
    </location>
</feature>
<dbReference type="CDD" id="cd23701">
    <property type="entry name" value="At1g26750"/>
    <property type="match status" value="1"/>
</dbReference>
<dbReference type="CTD" id="51649"/>
<dbReference type="PANTHER" id="PTHR15925:SF2">
    <property type="entry name" value="SMALL RIBOSOMAL SUBUNIT PROTEIN MS23"/>
    <property type="match status" value="1"/>
</dbReference>
<organism evidence="9">
    <name type="scientific">Bactrocera dorsalis</name>
    <name type="common">Oriental fruit fly</name>
    <name type="synonym">Dacus dorsalis</name>
    <dbReference type="NCBI Taxonomy" id="27457"/>
    <lineage>
        <taxon>Eukaryota</taxon>
        <taxon>Metazoa</taxon>
        <taxon>Ecdysozoa</taxon>
        <taxon>Arthropoda</taxon>
        <taxon>Hexapoda</taxon>
        <taxon>Insecta</taxon>
        <taxon>Pterygota</taxon>
        <taxon>Neoptera</taxon>
        <taxon>Endopterygota</taxon>
        <taxon>Diptera</taxon>
        <taxon>Brachycera</taxon>
        <taxon>Muscomorpha</taxon>
        <taxon>Tephritoidea</taxon>
        <taxon>Tephritidae</taxon>
        <taxon>Bactrocera</taxon>
        <taxon>Bactrocera</taxon>
    </lineage>
</organism>
<sequence length="172" mass="19919">MAQSRLEKIGTIFTRVNGLIKAGAMKYEDRPIWFDLYTAFPPKLEPRFDRPASDTKIKNIFYAEDVTRAKFHKRTKQNETINFLDTRRKTQTQNFIQIYENLKTQNPLDDEKLFETAVELLAEQSRSTSTEKSSEATDEIKTSLSNDFAESLDKEGRNKPGVNVDIQKLFSE</sequence>
<protein>
    <recommendedName>
        <fullName evidence="6">Small ribosomal subunit protein mS23</fullName>
    </recommendedName>
</protein>
<name>A0A034WQZ9_BACDO</name>
<dbReference type="PANTHER" id="PTHR15925">
    <property type="entry name" value="MITOCHONDRIAL RIBOSOMAL PROTEIN S23"/>
    <property type="match status" value="1"/>
</dbReference>
<evidence type="ECO:0000256" key="4">
    <source>
        <dbReference type="ARBA" id="ARBA00023128"/>
    </source>
</evidence>
<dbReference type="RefSeq" id="XP_011197775.2">
    <property type="nucleotide sequence ID" value="XM_011199473.4"/>
</dbReference>
<evidence type="ECO:0000256" key="3">
    <source>
        <dbReference type="ARBA" id="ARBA00022980"/>
    </source>
</evidence>
<dbReference type="EMBL" id="GAKP01002337">
    <property type="protein sequence ID" value="JAC56615.1"/>
    <property type="molecule type" value="Transcribed_RNA"/>
</dbReference>
<evidence type="ECO:0000256" key="5">
    <source>
        <dbReference type="ARBA" id="ARBA00023274"/>
    </source>
</evidence>
<gene>
    <name evidence="9" type="primary">RT23</name>
</gene>
<dbReference type="GO" id="GO:0005840">
    <property type="term" value="C:ribosome"/>
    <property type="evidence" value="ECO:0007669"/>
    <property type="project" value="UniProtKB-KW"/>
</dbReference>
<dbReference type="GO" id="GO:0006412">
    <property type="term" value="P:translation"/>
    <property type="evidence" value="ECO:0007669"/>
    <property type="project" value="InterPro"/>
</dbReference>